<dbReference type="GO" id="GO:0043531">
    <property type="term" value="F:ADP binding"/>
    <property type="evidence" value="ECO:0007669"/>
    <property type="project" value="InterPro"/>
</dbReference>
<evidence type="ECO:0000259" key="1">
    <source>
        <dbReference type="Pfam" id="PF00931"/>
    </source>
</evidence>
<dbReference type="Gene3D" id="3.40.50.300">
    <property type="entry name" value="P-loop containing nucleotide triphosphate hydrolases"/>
    <property type="match status" value="1"/>
</dbReference>
<dbReference type="SUPFAM" id="SSF52540">
    <property type="entry name" value="P-loop containing nucleoside triphosphate hydrolases"/>
    <property type="match status" value="1"/>
</dbReference>
<dbReference type="PANTHER" id="PTHR47691">
    <property type="entry name" value="REGULATOR-RELATED"/>
    <property type="match status" value="1"/>
</dbReference>
<dbReference type="AlphaFoldDB" id="A0A6G4UA33"/>
<dbReference type="InterPro" id="IPR002182">
    <property type="entry name" value="NB-ARC"/>
</dbReference>
<sequence>MVGRTEELARLRVLCPRRPLVTVTGVGGVGKTCLAVHAATALRPEFPDGVWWAGLSALGDGTLVAHAIAEALPLADQSTRPMIEVLGEYLSERRLLLVLDTCEHLADACAFATELLLRAAPGLRILATSRQPLGLLAEEVLQLEPLSVADAHDPGAGQGDAMELLKRRAAEAGSDLADADREELVRLCRQLDGLPLAIELAAVRLREWTPAQLAVALADRFAVLGEPQAVVLDADPPWHQALRTAIGWSHQLCTPAERLLWARLSVFADTFDVEAAREVCADTYLPGERIQRLLADLVDRSIVVWTPTGGGEHYRMLDTLREYGLGWLRRLGEERELRLRHRDYFAGLADRADAAWIGPDQLLWRDRMTGVHADLRAALDFCLAERDAGAAQRLGGALWFHWLACGFTQEGRHYLDRVLALEPASGPVCGKAMWARGVIAAATGDVASLRRLDAALRPTAEQEADESALAAASYLRIAAHTLCGEAAEGIRAAESLPPSLPGGRYPEGWLIAQAALAVCHIHAGHFDLASAAADAVSAEAARRGEVWGRSWGDWARALAAMGLGEAEAAEAYACTALRGKHRLHDSSGMAATVDLLASAAVSSGRGERAARLLGIGQRIWDTLGVPQAGVPELVASRRECEAQARVLIGDEAYETEFRGGRAADTDTGVGYALSTEDTTLHQPSAE</sequence>
<accession>A0A6G4UA33</accession>
<dbReference type="PRINTS" id="PR00364">
    <property type="entry name" value="DISEASERSIST"/>
</dbReference>
<proteinExistence type="predicted"/>
<feature type="domain" description="NB-ARC" evidence="1">
    <location>
        <begin position="20"/>
        <end position="101"/>
    </location>
</feature>
<dbReference type="InterPro" id="IPR027417">
    <property type="entry name" value="P-loop_NTPase"/>
</dbReference>
<keyword evidence="3" id="KW-1185">Reference proteome</keyword>
<protein>
    <submittedName>
        <fullName evidence="2">LuxR family transcriptional regulator</fullName>
    </submittedName>
</protein>
<gene>
    <name evidence="2" type="ORF">G5C51_34740</name>
</gene>
<evidence type="ECO:0000313" key="3">
    <source>
        <dbReference type="Proteomes" id="UP000481583"/>
    </source>
</evidence>
<dbReference type="Proteomes" id="UP000481583">
    <property type="component" value="Unassembled WGS sequence"/>
</dbReference>
<name>A0A6G4UA33_9ACTN</name>
<organism evidence="2 3">
    <name type="scientific">Streptomyces coryli</name>
    <dbReference type="NCBI Taxonomy" id="1128680"/>
    <lineage>
        <taxon>Bacteria</taxon>
        <taxon>Bacillati</taxon>
        <taxon>Actinomycetota</taxon>
        <taxon>Actinomycetes</taxon>
        <taxon>Kitasatosporales</taxon>
        <taxon>Streptomycetaceae</taxon>
        <taxon>Streptomyces</taxon>
    </lineage>
</organism>
<dbReference type="PANTHER" id="PTHR47691:SF3">
    <property type="entry name" value="HTH-TYPE TRANSCRIPTIONAL REGULATOR RV0890C-RELATED"/>
    <property type="match status" value="1"/>
</dbReference>
<comment type="caution">
    <text evidence="2">The sequence shown here is derived from an EMBL/GenBank/DDBJ whole genome shotgun (WGS) entry which is preliminary data.</text>
</comment>
<dbReference type="RefSeq" id="WP_165243595.1">
    <property type="nucleotide sequence ID" value="NZ_JAAKZV010000252.1"/>
</dbReference>
<dbReference type="Pfam" id="PF00931">
    <property type="entry name" value="NB-ARC"/>
    <property type="match status" value="1"/>
</dbReference>
<dbReference type="EMBL" id="JAAKZV010000252">
    <property type="protein sequence ID" value="NGN69034.1"/>
    <property type="molecule type" value="Genomic_DNA"/>
</dbReference>
<evidence type="ECO:0000313" key="2">
    <source>
        <dbReference type="EMBL" id="NGN69034.1"/>
    </source>
</evidence>
<reference evidence="2 3" key="1">
    <citation type="submission" date="2020-02" db="EMBL/GenBank/DDBJ databases">
        <title>Whole-genome analyses of novel actinobacteria.</title>
        <authorList>
            <person name="Sahin N."/>
        </authorList>
    </citation>
    <scope>NUCLEOTIDE SEQUENCE [LARGE SCALE GENOMIC DNA]</scope>
    <source>
        <strain evidence="2 3">A7024</strain>
    </source>
</reference>